<protein>
    <submittedName>
        <fullName evidence="5">Transcriptional regulator, PucR family</fullName>
    </submittedName>
</protein>
<dbReference type="STRING" id="1548.CSCA_1550"/>
<accession>A0A0E3M5P0</accession>
<feature type="domain" description="CdaR GGDEF-like" evidence="4">
    <location>
        <begin position="152"/>
        <end position="285"/>
    </location>
</feature>
<dbReference type="InterPro" id="IPR012914">
    <property type="entry name" value="PucR_dom"/>
</dbReference>
<organism evidence="5 6">
    <name type="scientific">Clostridium scatologenes</name>
    <dbReference type="NCBI Taxonomy" id="1548"/>
    <lineage>
        <taxon>Bacteria</taxon>
        <taxon>Bacillati</taxon>
        <taxon>Bacillota</taxon>
        <taxon>Clostridia</taxon>
        <taxon>Eubacteriales</taxon>
        <taxon>Clostridiaceae</taxon>
        <taxon>Clostridium</taxon>
    </lineage>
</organism>
<dbReference type="InterPro" id="IPR009057">
    <property type="entry name" value="Homeodomain-like_sf"/>
</dbReference>
<dbReference type="KEGG" id="csq:CSCA_1550"/>
<proteinExistence type="inferred from homology"/>
<evidence type="ECO:0000313" key="6">
    <source>
        <dbReference type="Proteomes" id="UP000033115"/>
    </source>
</evidence>
<dbReference type="Gene3D" id="1.10.10.2840">
    <property type="entry name" value="PucR C-terminal helix-turn-helix domain"/>
    <property type="match status" value="1"/>
</dbReference>
<gene>
    <name evidence="5" type="ORF">CSCA_1550</name>
</gene>
<evidence type="ECO:0000259" key="4">
    <source>
        <dbReference type="Pfam" id="PF17853"/>
    </source>
</evidence>
<feature type="domain" description="PucR C-terminal helix-turn-helix" evidence="3">
    <location>
        <begin position="343"/>
        <end position="395"/>
    </location>
</feature>
<comment type="similarity">
    <text evidence="1">Belongs to the CdaR family.</text>
</comment>
<evidence type="ECO:0000256" key="1">
    <source>
        <dbReference type="ARBA" id="ARBA00006754"/>
    </source>
</evidence>
<dbReference type="InterPro" id="IPR042070">
    <property type="entry name" value="PucR_C-HTH_sf"/>
</dbReference>
<dbReference type="EMBL" id="CP009933">
    <property type="protein sequence ID" value="AKA68675.1"/>
    <property type="molecule type" value="Genomic_DNA"/>
</dbReference>
<evidence type="ECO:0000259" key="2">
    <source>
        <dbReference type="Pfam" id="PF07905"/>
    </source>
</evidence>
<keyword evidence="6" id="KW-1185">Reference proteome</keyword>
<dbReference type="Pfam" id="PF17853">
    <property type="entry name" value="GGDEF_2"/>
    <property type="match status" value="1"/>
</dbReference>
<name>A0A0E3M5P0_CLOSL</name>
<dbReference type="Proteomes" id="UP000033115">
    <property type="component" value="Chromosome"/>
</dbReference>
<dbReference type="SUPFAM" id="SSF46689">
    <property type="entry name" value="Homeodomain-like"/>
    <property type="match status" value="1"/>
</dbReference>
<dbReference type="PANTHER" id="PTHR33744">
    <property type="entry name" value="CARBOHYDRATE DIACID REGULATOR"/>
    <property type="match status" value="1"/>
</dbReference>
<feature type="domain" description="Purine catabolism PurC-like" evidence="2">
    <location>
        <begin position="7"/>
        <end position="126"/>
    </location>
</feature>
<reference evidence="5 6" key="1">
    <citation type="journal article" date="2015" name="J. Biotechnol.">
        <title>Complete genome sequence of a malodorant-producing acetogen, Clostridium scatologenes ATCC 25775(T).</title>
        <authorList>
            <person name="Zhu Z."/>
            <person name="Guo T."/>
            <person name="Zheng H."/>
            <person name="Song T."/>
            <person name="Ouyang P."/>
            <person name="Xie J."/>
        </authorList>
    </citation>
    <scope>NUCLEOTIDE SEQUENCE [LARGE SCALE GENOMIC DNA]</scope>
    <source>
        <strain evidence="5 6">ATCC 25775</strain>
    </source>
</reference>
<dbReference type="InterPro" id="IPR041522">
    <property type="entry name" value="CdaR_GGDEF"/>
</dbReference>
<dbReference type="InterPro" id="IPR051448">
    <property type="entry name" value="CdaR-like_regulators"/>
</dbReference>
<dbReference type="HOGENOM" id="CLU_017436_6_0_9"/>
<sequence>MEVTFDQLINLPELKDLKLVSGNKGIFRRVKWVHIMETPDIVSYAKSDELIILTGVAIFDNRNGFIELINGLIKKHAAGLIVNVGKYFSRVPDYIKRISDENDFPVFEIPWKISLSEVTKVICNHIVKLYLEKLPYENLLKNIISDKVNYEDFTKRLSDSGYASFKSFRIIIVSIDRFQEYLSSKNVKDEQSILHMKSSFLRCVNSSIWDAKFQPISLLENESVVFLMINEKDKLINLEKLLEGIRENGKKNFLDINLSIAVGSAYTEFSEIKTTYLEALKTLKVIKSEGSNDKNMFYSDIGAYKLLSEIKNVTLLKEYYDETVGILEQYDAQNDTDFTHIFYVFIEKNGNYIQTSKKLYLHRNTLMYKINKIQEILKKDLTDTKVKFEFYLGYLIKNFNNF</sequence>
<dbReference type="Pfam" id="PF07905">
    <property type="entry name" value="PucR"/>
    <property type="match status" value="1"/>
</dbReference>
<evidence type="ECO:0000259" key="3">
    <source>
        <dbReference type="Pfam" id="PF13556"/>
    </source>
</evidence>
<evidence type="ECO:0000313" key="5">
    <source>
        <dbReference type="EMBL" id="AKA68675.1"/>
    </source>
</evidence>
<dbReference type="AlphaFoldDB" id="A0A0E3M5P0"/>
<dbReference type="PANTHER" id="PTHR33744:SF1">
    <property type="entry name" value="DNA-BINDING TRANSCRIPTIONAL ACTIVATOR ADER"/>
    <property type="match status" value="1"/>
</dbReference>
<dbReference type="RefSeq" id="WP_029160094.1">
    <property type="nucleotide sequence ID" value="NZ_CP009933.1"/>
</dbReference>
<dbReference type="Pfam" id="PF13556">
    <property type="entry name" value="HTH_30"/>
    <property type="match status" value="1"/>
</dbReference>
<dbReference type="InterPro" id="IPR025736">
    <property type="entry name" value="PucR_C-HTH_dom"/>
</dbReference>